<gene>
    <name evidence="3" type="ORF">M6B22_09835</name>
</gene>
<dbReference type="PANTHER" id="PTHR42760:SF133">
    <property type="entry name" value="3-OXOACYL-[ACYL-CARRIER-PROTEIN] REDUCTASE"/>
    <property type="match status" value="1"/>
</dbReference>
<proteinExistence type="inferred from homology"/>
<dbReference type="PRINTS" id="PR00081">
    <property type="entry name" value="GDHRDH"/>
</dbReference>
<dbReference type="EMBL" id="CP097463">
    <property type="protein sequence ID" value="WAX59038.1"/>
    <property type="molecule type" value="Genomic_DNA"/>
</dbReference>
<protein>
    <submittedName>
        <fullName evidence="3">SDR family oxidoreductase</fullName>
    </submittedName>
</protein>
<dbReference type="Gene3D" id="3.40.50.720">
    <property type="entry name" value="NAD(P)-binding Rossmann-like Domain"/>
    <property type="match status" value="1"/>
</dbReference>
<evidence type="ECO:0000256" key="2">
    <source>
        <dbReference type="ARBA" id="ARBA00023002"/>
    </source>
</evidence>
<dbReference type="RefSeq" id="WP_269445579.1">
    <property type="nucleotide sequence ID" value="NZ_CP097463.1"/>
</dbReference>
<name>A0ABY7K580_9ACTN</name>
<dbReference type="Proteomes" id="UP001164693">
    <property type="component" value="Chromosome"/>
</dbReference>
<comment type="similarity">
    <text evidence="1">Belongs to the short-chain dehydrogenases/reductases (SDR) family.</text>
</comment>
<evidence type="ECO:0000256" key="1">
    <source>
        <dbReference type="ARBA" id="ARBA00006484"/>
    </source>
</evidence>
<dbReference type="InterPro" id="IPR036291">
    <property type="entry name" value="NAD(P)-bd_dom_sf"/>
</dbReference>
<dbReference type="InterPro" id="IPR020904">
    <property type="entry name" value="Sc_DH/Rdtase_CS"/>
</dbReference>
<dbReference type="Pfam" id="PF13561">
    <property type="entry name" value="adh_short_C2"/>
    <property type="match status" value="1"/>
</dbReference>
<dbReference type="PANTHER" id="PTHR42760">
    <property type="entry name" value="SHORT-CHAIN DEHYDROGENASES/REDUCTASES FAMILY MEMBER"/>
    <property type="match status" value="1"/>
</dbReference>
<sequence length="259" mass="26617">MSFDGRTAVITGAAQGMGSRVAERLAELGAAVGLWDFNGAGASAQAEKLRASGHQAVAASCDVSDQGSVAAALRATIDRLGTPTLVVTAAGIARARPFLDVEAAEFERQLSVNLTGTFLTMQACANAMVDAKLPGSMVGISSVAGRGPRADLTAYAASKAGVISVVRSAAVALAEHAINVNAVCPGVVDTEMTRRTQQQRAAELGITESEALQRLAARIPLGRIQTTDDVSDVIIFLLSRQASYVTGQALNACGGLEFD</sequence>
<reference evidence="3" key="1">
    <citation type="submission" date="2022-05" db="EMBL/GenBank/DDBJ databases">
        <title>Jatrophihabitans sp. SB3-54 whole genome sequence.</title>
        <authorList>
            <person name="Suh M.K."/>
            <person name="Eom M.K."/>
            <person name="Kim J.S."/>
            <person name="Kim H.S."/>
            <person name="Do H.E."/>
            <person name="Shin Y.K."/>
            <person name="Lee J.-S."/>
        </authorList>
    </citation>
    <scope>NUCLEOTIDE SEQUENCE</scope>
    <source>
        <strain evidence="3">SB3-54</strain>
    </source>
</reference>
<organism evidence="3 4">
    <name type="scientific">Jatrophihabitans cynanchi</name>
    <dbReference type="NCBI Taxonomy" id="2944128"/>
    <lineage>
        <taxon>Bacteria</taxon>
        <taxon>Bacillati</taxon>
        <taxon>Actinomycetota</taxon>
        <taxon>Actinomycetes</taxon>
        <taxon>Jatrophihabitantales</taxon>
        <taxon>Jatrophihabitantaceae</taxon>
        <taxon>Jatrophihabitans</taxon>
    </lineage>
</organism>
<evidence type="ECO:0000313" key="3">
    <source>
        <dbReference type="EMBL" id="WAX59038.1"/>
    </source>
</evidence>
<dbReference type="PROSITE" id="PS00061">
    <property type="entry name" value="ADH_SHORT"/>
    <property type="match status" value="1"/>
</dbReference>
<dbReference type="SUPFAM" id="SSF51735">
    <property type="entry name" value="NAD(P)-binding Rossmann-fold domains"/>
    <property type="match status" value="1"/>
</dbReference>
<keyword evidence="4" id="KW-1185">Reference proteome</keyword>
<keyword evidence="2" id="KW-0560">Oxidoreductase</keyword>
<dbReference type="InterPro" id="IPR002347">
    <property type="entry name" value="SDR_fam"/>
</dbReference>
<dbReference type="PRINTS" id="PR00080">
    <property type="entry name" value="SDRFAMILY"/>
</dbReference>
<accession>A0ABY7K580</accession>
<evidence type="ECO:0000313" key="4">
    <source>
        <dbReference type="Proteomes" id="UP001164693"/>
    </source>
</evidence>